<dbReference type="PANTHER" id="PTHR33448">
    <property type="entry name" value="CHLOROPLAST PROTEIN HCF243-RELATED"/>
    <property type="match status" value="1"/>
</dbReference>
<name>A0A161ZZK4_DAUCS</name>
<protein>
    <submittedName>
        <fullName evidence="2">Uncharacterized protein</fullName>
    </submittedName>
</protein>
<reference evidence="2" key="1">
    <citation type="journal article" date="2016" name="Nat. Genet.">
        <title>A high-quality carrot genome assembly provides new insights into carotenoid accumulation and asterid genome evolution.</title>
        <authorList>
            <person name="Iorizzo M."/>
            <person name="Ellison S."/>
            <person name="Senalik D."/>
            <person name="Zeng P."/>
            <person name="Satapoomin P."/>
            <person name="Huang J."/>
            <person name="Bowman M."/>
            <person name="Iovene M."/>
            <person name="Sanseverino W."/>
            <person name="Cavagnaro P."/>
            <person name="Yildiz M."/>
            <person name="Macko-Podgorni A."/>
            <person name="Moranska E."/>
            <person name="Grzebelus E."/>
            <person name="Grzebelus D."/>
            <person name="Ashrafi H."/>
            <person name="Zheng Z."/>
            <person name="Cheng S."/>
            <person name="Spooner D."/>
            <person name="Van Deynze A."/>
            <person name="Simon P."/>
        </authorList>
    </citation>
    <scope>NUCLEOTIDE SEQUENCE [LARGE SCALE GENOMIC DNA]</scope>
    <source>
        <tissue evidence="2">Leaf</tissue>
    </source>
</reference>
<gene>
    <name evidence="2" type="ORF">DCAR_017117</name>
    <name evidence="3" type="ORF">DCAR_0519569</name>
</gene>
<evidence type="ECO:0000313" key="4">
    <source>
        <dbReference type="Proteomes" id="UP000077755"/>
    </source>
</evidence>
<dbReference type="OrthoDB" id="1934890at2759"/>
<sequence>MDSSSSINRSTTTTTTTTSSSKSSSSSGSELFICFNTRRRLTTRISARPSILSPARDPHISLSTCRSISSSRRLRSSGSTARNRGRSSPLFAGAAKKRGSGFDNPEPSSPKVTCIGQVRVKPKKKGIKIRSLPRRQSGEVSFRTLDQIQRQSSYNNALFQNPRNQRWVHLPSFDCLIPCKSACVCENDKGDGKEVVNQVVVVQENAKKEQDQLPLRSARRHVFDRIEIKDEGLKDMEEKNLSIPPKNALLLMRSRSDPVKMDEEKNVSVPPKNALLLMRCRSDPVKMEALVNRCWEPQLPKQVEEDDDEEVVEDSDENILVDVKNVEIEDEKVSEEEETEGVKRLVVDEESEEEDDEGIEATRDKNEDESRVSYSNASFSLQSDDDLSEPDDDDDEEIATLYEEETSSHVKILEEKTEELERENEAKTMVKRESEEVVKKEETRGSKLPDCLLLMMCEPKLSMEVSKETWVCDRGFVEEKGKVDKVSVECNAKQHWPLTKPSCTFPASMAAMIEHKLLNAAAYEPFVLTRCKSAPIRTAGAIQLVPDGWFWKNEGLQKHRRGGFGAAELVAFQLSR</sequence>
<feature type="compositionally biased region" description="Acidic residues" evidence="1">
    <location>
        <begin position="328"/>
        <end position="339"/>
    </location>
</feature>
<dbReference type="EMBL" id="LNRQ01000005">
    <property type="protein sequence ID" value="KZM93872.1"/>
    <property type="molecule type" value="Genomic_DNA"/>
</dbReference>
<keyword evidence="4" id="KW-1185">Reference proteome</keyword>
<feature type="compositionally biased region" description="Low complexity" evidence="1">
    <location>
        <begin position="60"/>
        <end position="80"/>
    </location>
</feature>
<feature type="compositionally biased region" description="Basic and acidic residues" evidence="1">
    <location>
        <begin position="360"/>
        <end position="371"/>
    </location>
</feature>
<feature type="region of interest" description="Disordered" evidence="1">
    <location>
        <begin position="49"/>
        <end position="112"/>
    </location>
</feature>
<feature type="compositionally biased region" description="Acidic residues" evidence="1">
    <location>
        <begin position="348"/>
        <end position="359"/>
    </location>
</feature>
<dbReference type="Gramene" id="KZM93872">
    <property type="protein sequence ID" value="KZM93872"/>
    <property type="gene ID" value="DCAR_017117"/>
</dbReference>
<evidence type="ECO:0000313" key="2">
    <source>
        <dbReference type="EMBL" id="KZM93872.1"/>
    </source>
</evidence>
<feature type="compositionally biased region" description="Acidic residues" evidence="1">
    <location>
        <begin position="383"/>
        <end position="394"/>
    </location>
</feature>
<feature type="region of interest" description="Disordered" evidence="1">
    <location>
        <begin position="1"/>
        <end position="29"/>
    </location>
</feature>
<feature type="region of interest" description="Disordered" evidence="1">
    <location>
        <begin position="327"/>
        <end position="394"/>
    </location>
</feature>
<dbReference type="Proteomes" id="UP000077755">
    <property type="component" value="Chromosome 5"/>
</dbReference>
<dbReference type="STRING" id="79200.A0A161ZZK4"/>
<feature type="region of interest" description="Disordered" evidence="1">
    <location>
        <begin position="418"/>
        <end position="438"/>
    </location>
</feature>
<dbReference type="KEGG" id="dcr:108219822"/>
<evidence type="ECO:0000256" key="1">
    <source>
        <dbReference type="SAM" id="MobiDB-lite"/>
    </source>
</evidence>
<proteinExistence type="predicted"/>
<dbReference type="OMA" id="CEWNNEL"/>
<feature type="compositionally biased region" description="Basic and acidic residues" evidence="1">
    <location>
        <begin position="423"/>
        <end position="438"/>
    </location>
</feature>
<organism evidence="2">
    <name type="scientific">Daucus carota subsp. sativus</name>
    <name type="common">Carrot</name>
    <dbReference type="NCBI Taxonomy" id="79200"/>
    <lineage>
        <taxon>Eukaryota</taxon>
        <taxon>Viridiplantae</taxon>
        <taxon>Streptophyta</taxon>
        <taxon>Embryophyta</taxon>
        <taxon>Tracheophyta</taxon>
        <taxon>Spermatophyta</taxon>
        <taxon>Magnoliopsida</taxon>
        <taxon>eudicotyledons</taxon>
        <taxon>Gunneridae</taxon>
        <taxon>Pentapetalae</taxon>
        <taxon>asterids</taxon>
        <taxon>campanulids</taxon>
        <taxon>Apiales</taxon>
        <taxon>Apiaceae</taxon>
        <taxon>Apioideae</taxon>
        <taxon>Scandiceae</taxon>
        <taxon>Daucinae</taxon>
        <taxon>Daucus</taxon>
        <taxon>Daucus sect. Daucus</taxon>
    </lineage>
</organism>
<dbReference type="PANTHER" id="PTHR33448:SF4">
    <property type="entry name" value="CHLOROPLAST PROTEIN HCF243"/>
    <property type="match status" value="1"/>
</dbReference>
<dbReference type="EMBL" id="CP093347">
    <property type="protein sequence ID" value="WOH00211.1"/>
    <property type="molecule type" value="Genomic_DNA"/>
</dbReference>
<reference evidence="3" key="2">
    <citation type="submission" date="2022-03" db="EMBL/GenBank/DDBJ databases">
        <title>Draft title - Genomic analysis of global carrot germplasm unveils the trajectory of domestication and the origin of high carotenoid orange carrot.</title>
        <authorList>
            <person name="Iorizzo M."/>
            <person name="Ellison S."/>
            <person name="Senalik D."/>
            <person name="Macko-Podgorni A."/>
            <person name="Grzebelus D."/>
            <person name="Bostan H."/>
            <person name="Rolling W."/>
            <person name="Curaba J."/>
            <person name="Simon P."/>
        </authorList>
    </citation>
    <scope>NUCLEOTIDE SEQUENCE</scope>
    <source>
        <tissue evidence="3">Leaf</tissue>
    </source>
</reference>
<evidence type="ECO:0000313" key="3">
    <source>
        <dbReference type="EMBL" id="WOH00211.1"/>
    </source>
</evidence>
<dbReference type="AlphaFoldDB" id="A0A161ZZK4"/>
<accession>A0A161ZZK4</accession>